<evidence type="ECO:0008006" key="4">
    <source>
        <dbReference type="Google" id="ProtNLM"/>
    </source>
</evidence>
<protein>
    <recommendedName>
        <fullName evidence="4">Secreted protein</fullName>
    </recommendedName>
</protein>
<reference evidence="2 3" key="1">
    <citation type="journal article" date="2016" name="Front. Microbiol.">
        <title>Genomic Resource of Rice Seed Associated Bacteria.</title>
        <authorList>
            <person name="Midha S."/>
            <person name="Bansal K."/>
            <person name="Sharma S."/>
            <person name="Kumar N."/>
            <person name="Patil P.P."/>
            <person name="Chaudhry V."/>
            <person name="Patil P.B."/>
        </authorList>
    </citation>
    <scope>NUCLEOTIDE SEQUENCE [LARGE SCALE GENOMIC DNA]</scope>
    <source>
        <strain evidence="2 3">RSA3</strain>
    </source>
</reference>
<dbReference type="RefSeq" id="WP_058613779.1">
    <property type="nucleotide sequence ID" value="NZ_LDRV01000038.1"/>
</dbReference>
<dbReference type="PATRIC" id="fig|2033.7.peg.1984"/>
<sequence>MSLFRTSLAGATMGVVSVLALAGGAHAAGPDLDEQVGVEIQQHLESTSTDVGPVDIDVTSDLIAAAGSEDPDVIATYVLGQMFPESATSPSEARQDDLQTMAAGAIQYTADQNVTVPSIGIAWVAQDMTVNHNGSTITGVSLKGNSYQYGLSLGAWNPNYTEIDHYGSCLKTSMTGTFSAIIKGSALNFPATVLATDQLQGGSMVSVLYSDC</sequence>
<dbReference type="AlphaFoldDB" id="A0A147F8V3"/>
<dbReference type="Proteomes" id="UP000072189">
    <property type="component" value="Unassembled WGS sequence"/>
</dbReference>
<dbReference type="EMBL" id="LDRV01000038">
    <property type="protein sequence ID" value="KTS12985.1"/>
    <property type="molecule type" value="Genomic_DNA"/>
</dbReference>
<comment type="caution">
    <text evidence="2">The sequence shown here is derived from an EMBL/GenBank/DDBJ whole genome shotgun (WGS) entry which is preliminary data.</text>
</comment>
<feature type="signal peptide" evidence="1">
    <location>
        <begin position="1"/>
        <end position="27"/>
    </location>
</feature>
<accession>A0A147F8V3</accession>
<evidence type="ECO:0000313" key="2">
    <source>
        <dbReference type="EMBL" id="KTS12985.1"/>
    </source>
</evidence>
<keyword evidence="1" id="KW-0732">Signal</keyword>
<organism evidence="2 3">
    <name type="scientific">Microbacterium testaceum</name>
    <name type="common">Aureobacterium testaceum</name>
    <name type="synonym">Brevibacterium testaceum</name>
    <dbReference type="NCBI Taxonomy" id="2033"/>
    <lineage>
        <taxon>Bacteria</taxon>
        <taxon>Bacillati</taxon>
        <taxon>Actinomycetota</taxon>
        <taxon>Actinomycetes</taxon>
        <taxon>Micrococcales</taxon>
        <taxon>Microbacteriaceae</taxon>
        <taxon>Microbacterium</taxon>
    </lineage>
</organism>
<proteinExistence type="predicted"/>
<evidence type="ECO:0000313" key="3">
    <source>
        <dbReference type="Proteomes" id="UP000072189"/>
    </source>
</evidence>
<evidence type="ECO:0000256" key="1">
    <source>
        <dbReference type="SAM" id="SignalP"/>
    </source>
</evidence>
<name>A0A147F8V3_MICTE</name>
<gene>
    <name evidence="2" type="ORF">RSA3_06885</name>
</gene>
<feature type="chain" id="PRO_5007544975" description="Secreted protein" evidence="1">
    <location>
        <begin position="28"/>
        <end position="212"/>
    </location>
</feature>